<dbReference type="Gene3D" id="3.30.1330.40">
    <property type="entry name" value="RutC-like"/>
    <property type="match status" value="1"/>
</dbReference>
<dbReference type="SUPFAM" id="SSF55298">
    <property type="entry name" value="YjgF-like"/>
    <property type="match status" value="1"/>
</dbReference>
<dbReference type="PIRSF" id="PIRSF005965">
    <property type="entry name" value="Chor_mut_AroH"/>
    <property type="match status" value="1"/>
</dbReference>
<dbReference type="PANTHER" id="PTHR21164:SF0">
    <property type="entry name" value="CHORISMATE MUTASE AROH"/>
    <property type="match status" value="1"/>
</dbReference>
<reference evidence="3 4" key="1">
    <citation type="submission" date="2020-10" db="EMBL/GenBank/DDBJ databases">
        <authorList>
            <person name="Castelo-Branco R."/>
            <person name="Eusebio N."/>
            <person name="Adriana R."/>
            <person name="Vieira A."/>
            <person name="Brugerolle De Fraissinette N."/>
            <person name="Rezende De Castro R."/>
            <person name="Schneider M.P."/>
            <person name="Vasconcelos V."/>
            <person name="Leao P.N."/>
        </authorList>
    </citation>
    <scope>NUCLEOTIDE SEQUENCE [LARGE SCALE GENOMIC DNA]</scope>
    <source>
        <strain evidence="3 4">LEGE 07299</strain>
    </source>
</reference>
<dbReference type="GO" id="GO:0004106">
    <property type="term" value="F:chorismate mutase activity"/>
    <property type="evidence" value="ECO:0007669"/>
    <property type="project" value="UniProtKB-EC"/>
</dbReference>
<keyword evidence="2" id="KW-0028">Amino-acid biosynthesis</keyword>
<evidence type="ECO:0000313" key="3">
    <source>
        <dbReference type="EMBL" id="MBE9105625.1"/>
    </source>
</evidence>
<evidence type="ECO:0000256" key="2">
    <source>
        <dbReference type="PROSITE-ProRule" id="PRU00514"/>
    </source>
</evidence>
<evidence type="ECO:0000256" key="1">
    <source>
        <dbReference type="NCBIfam" id="TIGR01796"/>
    </source>
</evidence>
<accession>A0ABR9TYX6</accession>
<dbReference type="Pfam" id="PF07736">
    <property type="entry name" value="CM_1"/>
    <property type="match status" value="1"/>
</dbReference>
<comment type="catalytic activity">
    <reaction evidence="2">
        <text>chorismate = prephenate</text>
        <dbReference type="Rhea" id="RHEA:13897"/>
        <dbReference type="ChEBI" id="CHEBI:29748"/>
        <dbReference type="ChEBI" id="CHEBI:29934"/>
        <dbReference type="EC" id="5.4.99.5"/>
    </reaction>
</comment>
<dbReference type="EC" id="5.4.99.5" evidence="1 2"/>
<keyword evidence="2" id="KW-0057">Aromatic amino acid biosynthesis</keyword>
<dbReference type="NCBIfam" id="TIGR01796">
    <property type="entry name" value="CM_mono_aroH"/>
    <property type="match status" value="1"/>
</dbReference>
<dbReference type="EMBL" id="JADEXF010000334">
    <property type="protein sequence ID" value="MBE9105625.1"/>
    <property type="molecule type" value="Genomic_DNA"/>
</dbReference>
<organism evidence="3 4">
    <name type="scientific">Nostoc cf. edaphicum LEGE 07299</name>
    <dbReference type="NCBI Taxonomy" id="2777974"/>
    <lineage>
        <taxon>Bacteria</taxon>
        <taxon>Bacillati</taxon>
        <taxon>Cyanobacteriota</taxon>
        <taxon>Cyanophyceae</taxon>
        <taxon>Nostocales</taxon>
        <taxon>Nostocaceae</taxon>
        <taxon>Nostoc</taxon>
    </lineage>
</organism>
<sequence>MDKFTLLTHTYQQTKMSAALGEWRVRGLRGATTVSHNSPQAIAEAVDELLNALEVNNPLDPAEIVSVTFSATPDLDAIFPAAVARRRPGWEQVPLLDVQQMQVNSSLKCCIRVLIHFNTPIPQNALRPIYLHGAAQLRPDLAIFS</sequence>
<dbReference type="PROSITE" id="PS51167">
    <property type="entry name" value="CHORISMATE_MUT_1"/>
    <property type="match status" value="1"/>
</dbReference>
<dbReference type="PANTHER" id="PTHR21164">
    <property type="entry name" value="CHORISMATE MUTASE"/>
    <property type="match status" value="1"/>
</dbReference>
<proteinExistence type="predicted"/>
<protein>
    <recommendedName>
        <fullName evidence="1 2">chorismate mutase</fullName>
        <ecNumber evidence="1 2">5.4.99.5</ecNumber>
    </recommendedName>
</protein>
<name>A0ABR9TYX6_9NOSO</name>
<keyword evidence="4" id="KW-1185">Reference proteome</keyword>
<dbReference type="Proteomes" id="UP000647836">
    <property type="component" value="Unassembled WGS sequence"/>
</dbReference>
<comment type="caution">
    <text evidence="3">The sequence shown here is derived from an EMBL/GenBank/DDBJ whole genome shotgun (WGS) entry which is preliminary data.</text>
</comment>
<gene>
    <name evidence="3" type="primary">aroH</name>
    <name evidence="3" type="ORF">IQ229_11930</name>
</gene>
<dbReference type="InterPro" id="IPR035959">
    <property type="entry name" value="RutC-like_sf"/>
</dbReference>
<dbReference type="CDD" id="cd02185">
    <property type="entry name" value="AroH"/>
    <property type="match status" value="1"/>
</dbReference>
<keyword evidence="2 3" id="KW-0413">Isomerase</keyword>
<evidence type="ECO:0000313" key="4">
    <source>
        <dbReference type="Proteomes" id="UP000647836"/>
    </source>
</evidence>
<dbReference type="InterPro" id="IPR008243">
    <property type="entry name" value="Chorismate_mutase_AroH"/>
</dbReference>